<dbReference type="Pfam" id="PF00795">
    <property type="entry name" value="CN_hydrolase"/>
    <property type="match status" value="1"/>
</dbReference>
<dbReference type="FunFam" id="3.40.50.620:FF:000106">
    <property type="entry name" value="Glutamine-dependent NAD(+) synthetase"/>
    <property type="match status" value="1"/>
</dbReference>
<dbReference type="PANTHER" id="PTHR23090">
    <property type="entry name" value="NH 3 /GLUTAMINE-DEPENDENT NAD + SYNTHETASE"/>
    <property type="match status" value="1"/>
</dbReference>
<dbReference type="PROSITE" id="PS50263">
    <property type="entry name" value="CN_HYDROLASE"/>
    <property type="match status" value="1"/>
</dbReference>
<dbReference type="GO" id="GO:0005524">
    <property type="term" value="F:ATP binding"/>
    <property type="evidence" value="ECO:0007669"/>
    <property type="project" value="UniProtKB-UniRule"/>
</dbReference>
<comment type="caution">
    <text evidence="11">The sequence shown here is derived from an EMBL/GenBank/DDBJ whole genome shotgun (WGS) entry which is preliminary data.</text>
</comment>
<dbReference type="PANTHER" id="PTHR23090:SF9">
    <property type="entry name" value="GLUTAMINE-DEPENDENT NAD(+) SYNTHETASE"/>
    <property type="match status" value="1"/>
</dbReference>
<dbReference type="UniPathway" id="UPA00253">
    <property type="reaction ID" value="UER00334"/>
</dbReference>
<sequence length="562" mass="61332">MNAHPFRIALAQLNPVVGDIDGNVEKIRTARAKAAALGADLVITPELSLVGYPTEDLVLKSFFQRSAMQCAEMLAKETADGGPALIVGSPWLFDDGLYNTALVMDGGEVIHKVCKRDLPNYGIFDEKRIFAAASKTEPVMVRGRRLGVMICEDMWFPHTARDLAEAGAEILLVPTASPFETDKGDERLMEARKRVAETGLPLMFVNQLGGQDEVIFDGTSFCLDAQGEVMMRLAGFSTDMEIVDCLPKQIGDSLALRPQEGRKAPLFDDLEAIWQATVLGLRDYVGKNGFPGVLIGLSGGIDSALTAAIAVDALGKDRVRTVMMPSRYTSPESLEDAQGCADLLGVRLDSVAIEPGVAAFDQMLGPIFEGHAPDITEENIQSRLRGVILMAMSNKFGDLVLTTGNKSEVSVGYSTLYGDMCGGYSVLKDIYKSTVFALSHWRNHRTPLHAFGPEGPVMPARVITKPPTAELRADQKDEDSLPPYDVLDDILACLVERSMPASEIVARGHDAKTVARVEHLLYVAEYKRRQAAPGVKITRKSFGRDRRFPITNGFRTTRRPCL</sequence>
<evidence type="ECO:0000259" key="10">
    <source>
        <dbReference type="PROSITE" id="PS50263"/>
    </source>
</evidence>
<dbReference type="GO" id="GO:0008795">
    <property type="term" value="F:NAD+ synthase activity"/>
    <property type="evidence" value="ECO:0007669"/>
    <property type="project" value="UniProtKB-UniRule"/>
</dbReference>
<evidence type="ECO:0000313" key="11">
    <source>
        <dbReference type="EMBL" id="GER00190.1"/>
    </source>
</evidence>
<keyword evidence="6 7" id="KW-0520">NAD</keyword>
<dbReference type="CDD" id="cd00553">
    <property type="entry name" value="NAD_synthase"/>
    <property type="match status" value="1"/>
</dbReference>
<dbReference type="Proteomes" id="UP000325187">
    <property type="component" value="Unassembled WGS sequence"/>
</dbReference>
<protein>
    <recommendedName>
        <fullName evidence="7 8">Glutamine-dependent NAD(+) synthetase</fullName>
        <ecNumber evidence="7 8">6.3.5.1</ecNumber>
    </recommendedName>
    <alternativeName>
        <fullName evidence="7 8">NAD(+) synthase [glutamine-hydrolyzing]</fullName>
    </alternativeName>
</protein>
<keyword evidence="12" id="KW-1185">Reference proteome</keyword>
<proteinExistence type="inferred from homology"/>
<dbReference type="InterPro" id="IPR003694">
    <property type="entry name" value="NAD_synthase"/>
</dbReference>
<feature type="binding site" evidence="7">
    <location>
        <position position="121"/>
    </location>
    <ligand>
        <name>L-glutamine</name>
        <dbReference type="ChEBI" id="CHEBI:58359"/>
    </ligand>
</feature>
<dbReference type="EMBL" id="BKCM01000003">
    <property type="protein sequence ID" value="GER00190.1"/>
    <property type="molecule type" value="Genomic_DNA"/>
</dbReference>
<keyword evidence="4 7" id="KW-0547">Nucleotide-binding</keyword>
<dbReference type="GO" id="GO:0005737">
    <property type="term" value="C:cytoplasm"/>
    <property type="evidence" value="ECO:0007669"/>
    <property type="project" value="InterPro"/>
</dbReference>
<feature type="binding site" evidence="7">
    <location>
        <position position="177"/>
    </location>
    <ligand>
        <name>L-glutamine</name>
        <dbReference type="ChEBI" id="CHEBI:58359"/>
    </ligand>
</feature>
<comment type="similarity">
    <text evidence="9">Belongs to the NAD synthetase family.</text>
</comment>
<gene>
    <name evidence="7 11" type="primary">nadE</name>
    <name evidence="11" type="ORF">JCM17845_08130</name>
</gene>
<organism evidence="11 12">
    <name type="scientific">Iodidimonas gelatinilytica</name>
    <dbReference type="NCBI Taxonomy" id="1236966"/>
    <lineage>
        <taxon>Bacteria</taxon>
        <taxon>Pseudomonadati</taxon>
        <taxon>Pseudomonadota</taxon>
        <taxon>Alphaproteobacteria</taxon>
        <taxon>Iodidimonadales</taxon>
        <taxon>Iodidimonadaceae</taxon>
        <taxon>Iodidimonas</taxon>
    </lineage>
</organism>
<feature type="binding site" evidence="7">
    <location>
        <position position="527"/>
    </location>
    <ligand>
        <name>deamido-NAD(+)</name>
        <dbReference type="ChEBI" id="CHEBI:58437"/>
        <note>ligand shared between two neighboring subunits</note>
    </ligand>
</feature>
<keyword evidence="3 7" id="KW-0436">Ligase</keyword>
<feature type="binding site" evidence="7">
    <location>
        <position position="379"/>
    </location>
    <ligand>
        <name>deamido-NAD(+)</name>
        <dbReference type="ChEBI" id="CHEBI:58437"/>
        <note>ligand shared between two neighboring subunits</note>
    </ligand>
</feature>
<feature type="active site" description="Proton acceptor; for glutaminase activity" evidence="7">
    <location>
        <position position="46"/>
    </location>
</feature>
<dbReference type="GO" id="GO:0004359">
    <property type="term" value="F:glutaminase activity"/>
    <property type="evidence" value="ECO:0007669"/>
    <property type="project" value="InterPro"/>
</dbReference>
<dbReference type="InterPro" id="IPR014445">
    <property type="entry name" value="Gln-dep_NAD_synthase"/>
</dbReference>
<evidence type="ECO:0000256" key="3">
    <source>
        <dbReference type="ARBA" id="ARBA00022598"/>
    </source>
</evidence>
<dbReference type="Pfam" id="PF02540">
    <property type="entry name" value="NAD_synthase"/>
    <property type="match status" value="1"/>
</dbReference>
<evidence type="ECO:0000256" key="7">
    <source>
        <dbReference type="HAMAP-Rule" id="MF_02090"/>
    </source>
</evidence>
<evidence type="ECO:0000256" key="4">
    <source>
        <dbReference type="ARBA" id="ARBA00022741"/>
    </source>
</evidence>
<evidence type="ECO:0000256" key="8">
    <source>
        <dbReference type="PIRNR" id="PIRNR006630"/>
    </source>
</evidence>
<dbReference type="RefSeq" id="WP_150001896.1">
    <property type="nucleotide sequence ID" value="NZ_BKCM01000003.1"/>
</dbReference>
<dbReference type="AlphaFoldDB" id="A0A5A7MYR6"/>
<feature type="active site" description="For glutaminase activity" evidence="7">
    <location>
        <position position="115"/>
    </location>
</feature>
<accession>A0A5A7MYR6</accession>
<evidence type="ECO:0000256" key="9">
    <source>
        <dbReference type="RuleBase" id="RU003811"/>
    </source>
</evidence>
<evidence type="ECO:0000313" key="12">
    <source>
        <dbReference type="Proteomes" id="UP000325187"/>
    </source>
</evidence>
<feature type="active site" description="Nucleophile; for glutaminase activity" evidence="7">
    <location>
        <position position="151"/>
    </location>
</feature>
<dbReference type="HAMAP" id="MF_02090">
    <property type="entry name" value="NadE_glutamine_dep"/>
    <property type="match status" value="1"/>
</dbReference>
<evidence type="ECO:0000256" key="1">
    <source>
        <dbReference type="ARBA" id="ARBA00005188"/>
    </source>
</evidence>
<feature type="binding site" evidence="7">
    <location>
        <begin position="296"/>
        <end position="303"/>
    </location>
    <ligand>
        <name>ATP</name>
        <dbReference type="ChEBI" id="CHEBI:30616"/>
    </ligand>
</feature>
<evidence type="ECO:0000256" key="6">
    <source>
        <dbReference type="ARBA" id="ARBA00023027"/>
    </source>
</evidence>
<dbReference type="NCBIfam" id="TIGR00552">
    <property type="entry name" value="nadE"/>
    <property type="match status" value="1"/>
</dbReference>
<dbReference type="InterPro" id="IPR036526">
    <property type="entry name" value="C-N_Hydrolase_sf"/>
</dbReference>
<comment type="similarity">
    <text evidence="2 7 8">In the C-terminal section; belongs to the NAD synthetase family.</text>
</comment>
<dbReference type="GO" id="GO:0003952">
    <property type="term" value="F:NAD+ synthase (glutamine-hydrolyzing) activity"/>
    <property type="evidence" value="ECO:0007669"/>
    <property type="project" value="UniProtKB-UniRule"/>
</dbReference>
<comment type="caution">
    <text evidence="7">Lacks conserved residue(s) required for the propagation of feature annotation.</text>
</comment>
<dbReference type="InterPro" id="IPR003010">
    <property type="entry name" value="C-N_Hydrolase"/>
</dbReference>
<comment type="pathway">
    <text evidence="1 7 8">Cofactor biosynthesis; NAD(+) biosynthesis; NAD(+) from deamido-NAD(+) (L-Gln route): step 1/1.</text>
</comment>
<reference evidence="11 12" key="1">
    <citation type="submission" date="2019-09" db="EMBL/GenBank/DDBJ databases">
        <title>NBRP : Genome information of microbial organism related human and environment.</title>
        <authorList>
            <person name="Hattori M."/>
            <person name="Oshima K."/>
            <person name="Inaba H."/>
            <person name="Suda W."/>
            <person name="Sakamoto M."/>
            <person name="Iino T."/>
            <person name="Kitahara M."/>
            <person name="Oshida Y."/>
            <person name="Iida T."/>
            <person name="Kudo T."/>
            <person name="Itoh T."/>
            <person name="Ohkuma M."/>
        </authorList>
    </citation>
    <scope>NUCLEOTIDE SEQUENCE [LARGE SCALE GENOMIC DNA]</scope>
    <source>
        <strain evidence="11 12">Mie-1</strain>
    </source>
</reference>
<comment type="function">
    <text evidence="7">Catalyzes the ATP-dependent amidation of deamido-NAD to form NAD. Uses L-glutamine as a nitrogen source.</text>
</comment>
<dbReference type="InterPro" id="IPR014729">
    <property type="entry name" value="Rossmann-like_a/b/a_fold"/>
</dbReference>
<dbReference type="EC" id="6.3.5.1" evidence="7 8"/>
<feature type="binding site" evidence="7">
    <location>
        <position position="183"/>
    </location>
    <ligand>
        <name>L-glutamine</name>
        <dbReference type="ChEBI" id="CHEBI:58359"/>
    </ligand>
</feature>
<dbReference type="SUPFAM" id="SSF56317">
    <property type="entry name" value="Carbon-nitrogen hydrolase"/>
    <property type="match status" value="1"/>
</dbReference>
<evidence type="ECO:0000256" key="5">
    <source>
        <dbReference type="ARBA" id="ARBA00022840"/>
    </source>
</evidence>
<feature type="binding site" evidence="7">
    <location>
        <position position="408"/>
    </location>
    <ligand>
        <name>deamido-NAD(+)</name>
        <dbReference type="ChEBI" id="CHEBI:58437"/>
        <note>ligand shared between two neighboring subunits</note>
    </ligand>
</feature>
<name>A0A5A7MYR6_9PROT</name>
<dbReference type="InterPro" id="IPR022310">
    <property type="entry name" value="NAD/GMP_synthase"/>
</dbReference>
<dbReference type="Gene3D" id="3.40.50.620">
    <property type="entry name" value="HUPs"/>
    <property type="match status" value="1"/>
</dbReference>
<dbReference type="PIRSF" id="PIRSF006630">
    <property type="entry name" value="NADS_GAT"/>
    <property type="match status" value="1"/>
</dbReference>
<dbReference type="Gene3D" id="3.60.110.10">
    <property type="entry name" value="Carbon-nitrogen hydrolase"/>
    <property type="match status" value="1"/>
</dbReference>
<evidence type="ECO:0000256" key="2">
    <source>
        <dbReference type="ARBA" id="ARBA00007145"/>
    </source>
</evidence>
<dbReference type="CDD" id="cd07570">
    <property type="entry name" value="GAT_Gln-NAD-synth"/>
    <property type="match status" value="1"/>
</dbReference>
<keyword evidence="5 7" id="KW-0067">ATP-binding</keyword>
<feature type="domain" description="CN hydrolase" evidence="10">
    <location>
        <begin position="6"/>
        <end position="249"/>
    </location>
</feature>
<dbReference type="GO" id="GO:0009435">
    <property type="term" value="P:NAD+ biosynthetic process"/>
    <property type="evidence" value="ECO:0007669"/>
    <property type="project" value="UniProtKB-UniRule"/>
</dbReference>
<feature type="binding site" evidence="7">
    <location>
        <position position="403"/>
    </location>
    <ligand>
        <name>ATP</name>
        <dbReference type="ChEBI" id="CHEBI:30616"/>
    </ligand>
</feature>
<comment type="catalytic activity">
    <reaction evidence="7 8">
        <text>deamido-NAD(+) + L-glutamine + ATP + H2O = L-glutamate + AMP + diphosphate + NAD(+) + H(+)</text>
        <dbReference type="Rhea" id="RHEA:24384"/>
        <dbReference type="ChEBI" id="CHEBI:15377"/>
        <dbReference type="ChEBI" id="CHEBI:15378"/>
        <dbReference type="ChEBI" id="CHEBI:29985"/>
        <dbReference type="ChEBI" id="CHEBI:30616"/>
        <dbReference type="ChEBI" id="CHEBI:33019"/>
        <dbReference type="ChEBI" id="CHEBI:57540"/>
        <dbReference type="ChEBI" id="CHEBI:58359"/>
        <dbReference type="ChEBI" id="CHEBI:58437"/>
        <dbReference type="ChEBI" id="CHEBI:456215"/>
        <dbReference type="EC" id="6.3.5.1"/>
    </reaction>
</comment>
<dbReference type="SUPFAM" id="SSF52402">
    <property type="entry name" value="Adenine nucleotide alpha hydrolases-like"/>
    <property type="match status" value="1"/>
</dbReference>
<dbReference type="NCBIfam" id="NF010588">
    <property type="entry name" value="PRK13981.1"/>
    <property type="match status" value="1"/>
</dbReference>